<dbReference type="InterPro" id="IPR029058">
    <property type="entry name" value="AB_hydrolase_fold"/>
</dbReference>
<dbReference type="PRINTS" id="PR00111">
    <property type="entry name" value="ABHYDROLASE"/>
</dbReference>
<keyword evidence="2" id="KW-0378">Hydrolase</keyword>
<dbReference type="AlphaFoldDB" id="A0A917C103"/>
<dbReference type="RefSeq" id="WP_188579552.1">
    <property type="nucleotide sequence ID" value="NZ_BMCT01000003.1"/>
</dbReference>
<dbReference type="InterPro" id="IPR000073">
    <property type="entry name" value="AB_hydrolase_1"/>
</dbReference>
<dbReference type="SUPFAM" id="SSF53474">
    <property type="entry name" value="alpha/beta-Hydrolases"/>
    <property type="match status" value="1"/>
</dbReference>
<protein>
    <submittedName>
        <fullName evidence="2">Alpha/beta hydrolase</fullName>
    </submittedName>
</protein>
<evidence type="ECO:0000259" key="1">
    <source>
        <dbReference type="Pfam" id="PF00561"/>
    </source>
</evidence>
<name>A0A917C103_9HYPH</name>
<accession>A0A917C103</accession>
<dbReference type="Proteomes" id="UP000606044">
    <property type="component" value="Unassembled WGS sequence"/>
</dbReference>
<dbReference type="PANTHER" id="PTHR43433">
    <property type="entry name" value="HYDROLASE, ALPHA/BETA FOLD FAMILY PROTEIN"/>
    <property type="match status" value="1"/>
</dbReference>
<reference evidence="2" key="2">
    <citation type="submission" date="2020-09" db="EMBL/GenBank/DDBJ databases">
        <authorList>
            <person name="Sun Q."/>
            <person name="Sedlacek I."/>
        </authorList>
    </citation>
    <scope>NUCLEOTIDE SEQUENCE</scope>
    <source>
        <strain evidence="2">CCM 7897</strain>
    </source>
</reference>
<dbReference type="GO" id="GO:0046503">
    <property type="term" value="P:glycerolipid catabolic process"/>
    <property type="evidence" value="ECO:0007669"/>
    <property type="project" value="TreeGrafter"/>
</dbReference>
<sequence>MPTFISDGLELAYLDEGQGAPVLLIHGFASTKEINWVYPGWFKTLTDAGRRVIAFDHRGHGASAKLYDPAEYHTRLMAEDAFTLLQTLGIPQADVIGYSMGARVTSQLALSHPDVVRKAVLGGLGIHLVDGVGLPQSIADALEAPSLEDVTDPMGRMFRDFADKNGADRKALAACIRGSRQSLAREDVATIRQPVLVAVGTRDLIAGDAHALAALLPNGRALDIPNRDHNPAVGDKVFKQGVLDFFAEGA</sequence>
<keyword evidence="3" id="KW-1185">Reference proteome</keyword>
<dbReference type="Pfam" id="PF00561">
    <property type="entry name" value="Abhydrolase_1"/>
    <property type="match status" value="1"/>
</dbReference>
<dbReference type="PANTHER" id="PTHR43433:SF5">
    <property type="entry name" value="AB HYDROLASE-1 DOMAIN-CONTAINING PROTEIN"/>
    <property type="match status" value="1"/>
</dbReference>
<reference evidence="2" key="1">
    <citation type="journal article" date="2014" name="Int. J. Syst. Evol. Microbiol.">
        <title>Complete genome sequence of Corynebacterium casei LMG S-19264T (=DSM 44701T), isolated from a smear-ripened cheese.</title>
        <authorList>
            <consortium name="US DOE Joint Genome Institute (JGI-PGF)"/>
            <person name="Walter F."/>
            <person name="Albersmeier A."/>
            <person name="Kalinowski J."/>
            <person name="Ruckert C."/>
        </authorList>
    </citation>
    <scope>NUCLEOTIDE SEQUENCE</scope>
    <source>
        <strain evidence="2">CCM 7897</strain>
    </source>
</reference>
<dbReference type="Gene3D" id="3.40.50.1820">
    <property type="entry name" value="alpha/beta hydrolase"/>
    <property type="match status" value="1"/>
</dbReference>
<dbReference type="GO" id="GO:0004806">
    <property type="term" value="F:triacylglycerol lipase activity"/>
    <property type="evidence" value="ECO:0007669"/>
    <property type="project" value="TreeGrafter"/>
</dbReference>
<proteinExistence type="predicted"/>
<feature type="domain" description="AB hydrolase-1" evidence="1">
    <location>
        <begin position="21"/>
        <end position="121"/>
    </location>
</feature>
<organism evidence="2 3">
    <name type="scientific">Azorhizobium oxalatiphilum</name>
    <dbReference type="NCBI Taxonomy" id="980631"/>
    <lineage>
        <taxon>Bacteria</taxon>
        <taxon>Pseudomonadati</taxon>
        <taxon>Pseudomonadota</taxon>
        <taxon>Alphaproteobacteria</taxon>
        <taxon>Hyphomicrobiales</taxon>
        <taxon>Xanthobacteraceae</taxon>
        <taxon>Azorhizobium</taxon>
    </lineage>
</organism>
<gene>
    <name evidence="2" type="ORF">GCM10007301_28410</name>
</gene>
<dbReference type="EMBL" id="BMCT01000003">
    <property type="protein sequence ID" value="GGF67073.1"/>
    <property type="molecule type" value="Genomic_DNA"/>
</dbReference>
<evidence type="ECO:0000313" key="2">
    <source>
        <dbReference type="EMBL" id="GGF67073.1"/>
    </source>
</evidence>
<dbReference type="InterPro" id="IPR050471">
    <property type="entry name" value="AB_hydrolase"/>
</dbReference>
<evidence type="ECO:0000313" key="3">
    <source>
        <dbReference type="Proteomes" id="UP000606044"/>
    </source>
</evidence>
<comment type="caution">
    <text evidence="2">The sequence shown here is derived from an EMBL/GenBank/DDBJ whole genome shotgun (WGS) entry which is preliminary data.</text>
</comment>